<dbReference type="GO" id="GO:0005737">
    <property type="term" value="C:cytoplasm"/>
    <property type="evidence" value="ECO:0007669"/>
    <property type="project" value="TreeGrafter"/>
</dbReference>
<evidence type="ECO:0000313" key="16">
    <source>
        <dbReference type="Proteomes" id="UP000721920"/>
    </source>
</evidence>
<comment type="pathway">
    <text evidence="2">Cofactor biosynthesis; NAD(+) biosynthesis; nicotinate D-ribonucleotide from quinolinate: step 1/1.</text>
</comment>
<dbReference type="FunFam" id="3.90.1170.20:FF:000001">
    <property type="entry name" value="Nicotinate-nucleotide diphosphorylase (Carboxylating)"/>
    <property type="match status" value="1"/>
</dbReference>
<dbReference type="PANTHER" id="PTHR32179:SF3">
    <property type="entry name" value="NICOTINATE-NUCLEOTIDE PYROPHOSPHORYLASE [CARBOXYLATING]"/>
    <property type="match status" value="1"/>
</dbReference>
<evidence type="ECO:0000256" key="8">
    <source>
        <dbReference type="ARBA" id="ARBA00022679"/>
    </source>
</evidence>
<dbReference type="PIRSF" id="PIRSF006250">
    <property type="entry name" value="NadC_ModD"/>
    <property type="match status" value="1"/>
</dbReference>
<evidence type="ECO:0000259" key="14">
    <source>
        <dbReference type="Pfam" id="PF02749"/>
    </source>
</evidence>
<comment type="similarity">
    <text evidence="3 12">Belongs to the NadC/ModD family.</text>
</comment>
<evidence type="ECO:0000256" key="7">
    <source>
        <dbReference type="ARBA" id="ARBA00022676"/>
    </source>
</evidence>
<name>A0A921EYP5_9LACO</name>
<evidence type="ECO:0000256" key="3">
    <source>
        <dbReference type="ARBA" id="ARBA00009400"/>
    </source>
</evidence>
<dbReference type="NCBIfam" id="TIGR00078">
    <property type="entry name" value="nadC"/>
    <property type="match status" value="1"/>
</dbReference>
<dbReference type="PANTHER" id="PTHR32179">
    <property type="entry name" value="NICOTINATE-NUCLEOTIDE PYROPHOSPHORYLASE [CARBOXYLATING]"/>
    <property type="match status" value="1"/>
</dbReference>
<comment type="caution">
    <text evidence="15">The sequence shown here is derived from an EMBL/GenBank/DDBJ whole genome shotgun (WGS) entry which is preliminary data.</text>
</comment>
<sequence>MMPITNALRLDIQRFLAEDLGTGDLTRAAYQDRTVCGNLLVKQPGTLAGQNIPAVVFGRLTDTVSYQPQVPDGTAVRAGTVIGKLQGSASALLAGERVCLNLMQRMSGIATATRAAVNALNDSQIGILDTRKTAPGLRTFDKYAVQCGGGINHRMGLYDAVMLKDNHWQLMGDLPTAICRLNHAVGPTKVIEVEVETHAQLQAAVACQVDMILIDNQLPDTVRRWRQEVPATITVEASGGITPATLPTYAGTGVDFISLGYLTNSVQALDISLELTLN</sequence>
<dbReference type="InterPro" id="IPR004393">
    <property type="entry name" value="NadC"/>
</dbReference>
<dbReference type="InterPro" id="IPR022412">
    <property type="entry name" value="Quinolinate_PRibosylTrfase_N"/>
</dbReference>
<reference evidence="15" key="1">
    <citation type="journal article" date="2021" name="PeerJ">
        <title>Extensive microbial diversity within the chicken gut microbiome revealed by metagenomics and culture.</title>
        <authorList>
            <person name="Gilroy R."/>
            <person name="Ravi A."/>
            <person name="Getino M."/>
            <person name="Pursley I."/>
            <person name="Horton D.L."/>
            <person name="Alikhan N.F."/>
            <person name="Baker D."/>
            <person name="Gharbi K."/>
            <person name="Hall N."/>
            <person name="Watson M."/>
            <person name="Adriaenssens E.M."/>
            <person name="Foster-Nyarko E."/>
            <person name="Jarju S."/>
            <person name="Secka A."/>
            <person name="Antonio M."/>
            <person name="Oren A."/>
            <person name="Chaudhuri R.R."/>
            <person name="La Ragione R."/>
            <person name="Hildebrand F."/>
            <person name="Pallen M.J."/>
        </authorList>
    </citation>
    <scope>NUCLEOTIDE SEQUENCE</scope>
    <source>
        <strain evidence="15">CHK173-2145</strain>
    </source>
</reference>
<gene>
    <name evidence="15" type="primary">nadC</name>
    <name evidence="15" type="ORF">K8U88_01190</name>
</gene>
<dbReference type="CDD" id="cd01572">
    <property type="entry name" value="QPRTase"/>
    <property type="match status" value="1"/>
</dbReference>
<dbReference type="InterPro" id="IPR036068">
    <property type="entry name" value="Nicotinate_pribotase-like_C"/>
</dbReference>
<evidence type="ECO:0000256" key="6">
    <source>
        <dbReference type="ARBA" id="ARBA00022642"/>
    </source>
</evidence>
<dbReference type="InterPro" id="IPR002638">
    <property type="entry name" value="Quinolinate_PRibosylTrfase_C"/>
</dbReference>
<evidence type="ECO:0000259" key="13">
    <source>
        <dbReference type="Pfam" id="PF01729"/>
    </source>
</evidence>
<accession>A0A921EYP5</accession>
<dbReference type="EMBL" id="DYXN01000017">
    <property type="protein sequence ID" value="HJE86176.1"/>
    <property type="molecule type" value="Genomic_DNA"/>
</dbReference>
<proteinExistence type="inferred from homology"/>
<comment type="function">
    <text evidence="1">Involved in the catabolism of quinolinic acid (QA).</text>
</comment>
<dbReference type="AlphaFoldDB" id="A0A921EYP5"/>
<dbReference type="Gene3D" id="3.90.1170.20">
    <property type="entry name" value="Quinolinate phosphoribosyl transferase, N-terminal domain"/>
    <property type="match status" value="1"/>
</dbReference>
<dbReference type="SUPFAM" id="SSF51690">
    <property type="entry name" value="Nicotinate/Quinolinate PRTase C-terminal domain-like"/>
    <property type="match status" value="1"/>
</dbReference>
<evidence type="ECO:0000256" key="2">
    <source>
        <dbReference type="ARBA" id="ARBA00004893"/>
    </source>
</evidence>
<evidence type="ECO:0000256" key="1">
    <source>
        <dbReference type="ARBA" id="ARBA00003237"/>
    </source>
</evidence>
<evidence type="ECO:0000256" key="10">
    <source>
        <dbReference type="ARBA" id="ARBA00047445"/>
    </source>
</evidence>
<evidence type="ECO:0000256" key="9">
    <source>
        <dbReference type="ARBA" id="ARBA00033102"/>
    </source>
</evidence>
<feature type="domain" description="Quinolinate phosphoribosyl transferase N-terminal" evidence="14">
    <location>
        <begin position="25"/>
        <end position="107"/>
    </location>
</feature>
<dbReference type="GO" id="GO:0004514">
    <property type="term" value="F:nicotinate-nucleotide diphosphorylase (carboxylating) activity"/>
    <property type="evidence" value="ECO:0007669"/>
    <property type="project" value="UniProtKB-EC"/>
</dbReference>
<dbReference type="InterPro" id="IPR013785">
    <property type="entry name" value="Aldolase_TIM"/>
</dbReference>
<dbReference type="Gene3D" id="3.20.20.70">
    <property type="entry name" value="Aldolase class I"/>
    <property type="match status" value="1"/>
</dbReference>
<dbReference type="Pfam" id="PF02749">
    <property type="entry name" value="QRPTase_N"/>
    <property type="match status" value="1"/>
</dbReference>
<dbReference type="Proteomes" id="UP000721920">
    <property type="component" value="Unassembled WGS sequence"/>
</dbReference>
<organism evidence="15 16">
    <name type="scientific">Levilactobacillus hammesii</name>
    <dbReference type="NCBI Taxonomy" id="267633"/>
    <lineage>
        <taxon>Bacteria</taxon>
        <taxon>Bacillati</taxon>
        <taxon>Bacillota</taxon>
        <taxon>Bacilli</taxon>
        <taxon>Lactobacillales</taxon>
        <taxon>Lactobacillaceae</taxon>
        <taxon>Levilactobacillus</taxon>
    </lineage>
</organism>
<evidence type="ECO:0000256" key="11">
    <source>
        <dbReference type="ARBA" id="ARBA00069173"/>
    </source>
</evidence>
<feature type="domain" description="Quinolinate phosphoribosyl transferase C-terminal" evidence="13">
    <location>
        <begin position="109"/>
        <end position="274"/>
    </location>
</feature>
<keyword evidence="7 12" id="KW-0328">Glycosyltransferase</keyword>
<dbReference type="InterPro" id="IPR027277">
    <property type="entry name" value="NadC/ModD"/>
</dbReference>
<dbReference type="FunFam" id="3.20.20.70:FF:000030">
    <property type="entry name" value="Nicotinate-nucleotide pyrophosphorylase, carboxylating"/>
    <property type="match status" value="1"/>
</dbReference>
<dbReference type="SUPFAM" id="SSF54675">
    <property type="entry name" value="Nicotinate/Quinolinate PRTase N-terminal domain-like"/>
    <property type="match status" value="1"/>
</dbReference>
<evidence type="ECO:0000256" key="5">
    <source>
        <dbReference type="ARBA" id="ARBA00011944"/>
    </source>
</evidence>
<comment type="catalytic activity">
    <reaction evidence="10">
        <text>nicotinate beta-D-ribonucleotide + CO2 + diphosphate = quinolinate + 5-phospho-alpha-D-ribose 1-diphosphate + 2 H(+)</text>
        <dbReference type="Rhea" id="RHEA:12733"/>
        <dbReference type="ChEBI" id="CHEBI:15378"/>
        <dbReference type="ChEBI" id="CHEBI:16526"/>
        <dbReference type="ChEBI" id="CHEBI:29959"/>
        <dbReference type="ChEBI" id="CHEBI:33019"/>
        <dbReference type="ChEBI" id="CHEBI:57502"/>
        <dbReference type="ChEBI" id="CHEBI:58017"/>
        <dbReference type="EC" id="2.4.2.19"/>
    </reaction>
</comment>
<evidence type="ECO:0000313" key="15">
    <source>
        <dbReference type="EMBL" id="HJE86176.1"/>
    </source>
</evidence>
<dbReference type="Pfam" id="PF01729">
    <property type="entry name" value="QRPTase_C"/>
    <property type="match status" value="1"/>
</dbReference>
<reference evidence="15" key="2">
    <citation type="submission" date="2021-09" db="EMBL/GenBank/DDBJ databases">
        <authorList>
            <person name="Gilroy R."/>
        </authorList>
    </citation>
    <scope>NUCLEOTIDE SEQUENCE</scope>
    <source>
        <strain evidence="15">CHK173-2145</strain>
    </source>
</reference>
<dbReference type="GO" id="GO:0034213">
    <property type="term" value="P:quinolinate catabolic process"/>
    <property type="evidence" value="ECO:0007669"/>
    <property type="project" value="TreeGrafter"/>
</dbReference>
<evidence type="ECO:0000256" key="12">
    <source>
        <dbReference type="PIRNR" id="PIRNR006250"/>
    </source>
</evidence>
<dbReference type="InterPro" id="IPR037128">
    <property type="entry name" value="Quinolinate_PRibosylTase_N_sf"/>
</dbReference>
<comment type="subunit">
    <text evidence="4">Hexamer formed by 3 homodimers.</text>
</comment>
<dbReference type="GO" id="GO:0009435">
    <property type="term" value="P:NAD+ biosynthetic process"/>
    <property type="evidence" value="ECO:0007669"/>
    <property type="project" value="InterPro"/>
</dbReference>
<dbReference type="EC" id="2.4.2.19" evidence="5"/>
<evidence type="ECO:0000256" key="4">
    <source>
        <dbReference type="ARBA" id="ARBA00011218"/>
    </source>
</evidence>
<keyword evidence="8 12" id="KW-0808">Transferase</keyword>
<protein>
    <recommendedName>
        <fullName evidence="11">Probable nicotinate-nucleotide pyrophosphorylase [carboxylating]</fullName>
        <ecNumber evidence="5">2.4.2.19</ecNumber>
    </recommendedName>
    <alternativeName>
        <fullName evidence="9">Quinolinate phosphoribosyltransferase [decarboxylating]</fullName>
    </alternativeName>
</protein>
<keyword evidence="6" id="KW-0662">Pyridine nucleotide biosynthesis</keyword>